<keyword evidence="3" id="KW-1185">Reference proteome</keyword>
<protein>
    <recommendedName>
        <fullName evidence="1">Glycosyl-hydrolase family 116 catalytic region domain-containing protein</fullName>
    </recommendedName>
</protein>
<dbReference type="Proteomes" id="UP000271889">
    <property type="component" value="Unassembled WGS sequence"/>
</dbReference>
<dbReference type="PANTHER" id="PTHR12654">
    <property type="entry name" value="BILE ACID BETA-GLUCOSIDASE-RELATED"/>
    <property type="match status" value="1"/>
</dbReference>
<evidence type="ECO:0000313" key="2">
    <source>
        <dbReference type="EMBL" id="VDK51164.1"/>
    </source>
</evidence>
<dbReference type="AlphaFoldDB" id="A0A3P6S4V1"/>
<gene>
    <name evidence="2" type="ORF">CGOC_LOCUS1981</name>
</gene>
<organism evidence="2 3">
    <name type="scientific">Cylicostephanus goldi</name>
    <name type="common">Nematode worm</name>
    <dbReference type="NCBI Taxonomy" id="71465"/>
    <lineage>
        <taxon>Eukaryota</taxon>
        <taxon>Metazoa</taxon>
        <taxon>Ecdysozoa</taxon>
        <taxon>Nematoda</taxon>
        <taxon>Chromadorea</taxon>
        <taxon>Rhabditida</taxon>
        <taxon>Rhabditina</taxon>
        <taxon>Rhabditomorpha</taxon>
        <taxon>Strongyloidea</taxon>
        <taxon>Strongylidae</taxon>
        <taxon>Cylicostephanus</taxon>
    </lineage>
</organism>
<dbReference type="InterPro" id="IPR008928">
    <property type="entry name" value="6-hairpin_glycosidase_sf"/>
</dbReference>
<proteinExistence type="predicted"/>
<dbReference type="GO" id="GO:0005975">
    <property type="term" value="P:carbohydrate metabolic process"/>
    <property type="evidence" value="ECO:0007669"/>
    <property type="project" value="InterPro"/>
</dbReference>
<dbReference type="SUPFAM" id="SSF48208">
    <property type="entry name" value="Six-hairpin glycosidases"/>
    <property type="match status" value="1"/>
</dbReference>
<dbReference type="GO" id="GO:0008422">
    <property type="term" value="F:beta-glucosidase activity"/>
    <property type="evidence" value="ECO:0007669"/>
    <property type="project" value="TreeGrafter"/>
</dbReference>
<sequence length="246" mass="28536">MEAVPSSGSACFQHVRSRIWFSLPVYPLRERPTIAEEEPWAEINGYLVHDSANWRDLNLKFVILCWRDYKLIVDKYYDKEDVSKLRSRLKLYICIKARKVLDYFYKLSEVVIRNALKEWDPNHDGMIENSGTPDQTYDAWTMTGASRLSCSAYCGSLWLAAVYSTICMADELGKKSTMHKLKYLEETLEKAKVAYVIKLWNGRFFNFDESASNQGLIMADQIGGLWCLTMLQENEIIREDNVSTSY</sequence>
<feature type="domain" description="Glycosyl-hydrolase family 116 catalytic region" evidence="1">
    <location>
        <begin position="36"/>
        <end position="244"/>
    </location>
</feature>
<evidence type="ECO:0000259" key="1">
    <source>
        <dbReference type="Pfam" id="PF04685"/>
    </source>
</evidence>
<name>A0A3P6S4V1_CYLGO</name>
<dbReference type="EMBL" id="UYRV01004141">
    <property type="protein sequence ID" value="VDK51164.1"/>
    <property type="molecule type" value="Genomic_DNA"/>
</dbReference>
<reference evidence="2 3" key="1">
    <citation type="submission" date="2018-11" db="EMBL/GenBank/DDBJ databases">
        <authorList>
            <consortium name="Pathogen Informatics"/>
        </authorList>
    </citation>
    <scope>NUCLEOTIDE SEQUENCE [LARGE SCALE GENOMIC DNA]</scope>
</reference>
<dbReference type="InterPro" id="IPR006775">
    <property type="entry name" value="GH116_catalytic"/>
</dbReference>
<dbReference type="OrthoDB" id="730489at2759"/>
<dbReference type="PANTHER" id="PTHR12654:SF0">
    <property type="entry name" value="NON-LYSOSOMAL GLUCOSYLCERAMIDASE"/>
    <property type="match status" value="1"/>
</dbReference>
<dbReference type="InterPro" id="IPR052566">
    <property type="entry name" value="Non-lysos_glucosylceramidase"/>
</dbReference>
<dbReference type="Pfam" id="PF04685">
    <property type="entry name" value="DUF608"/>
    <property type="match status" value="1"/>
</dbReference>
<evidence type="ECO:0000313" key="3">
    <source>
        <dbReference type="Proteomes" id="UP000271889"/>
    </source>
</evidence>
<accession>A0A3P6S4V1</accession>